<sequence>MPASGSPRAVFGLHLLLVATLFVRGRALPSWLGILVALAGVGYLVDAALVAGHGEAAIGQFTLVGEVVLLVWLLGWAGARRRPKTRSGRRREPVTA</sequence>
<gene>
    <name evidence="2" type="ORF">M3M28_12230</name>
</gene>
<accession>A0ABY4MXQ1</accession>
<evidence type="ECO:0000256" key="1">
    <source>
        <dbReference type="SAM" id="Phobius"/>
    </source>
</evidence>
<reference evidence="2" key="1">
    <citation type="submission" date="2022-05" db="EMBL/GenBank/DDBJ databases">
        <title>Complete genome sequence of toluene-degrading Gulosibacter sediminis strain ACHW.36C.</title>
        <authorList>
            <person name="Wai A.C."/>
            <person name="Lai G.K."/>
            <person name="Griffin S.D."/>
            <person name="Leung F.C."/>
        </authorList>
    </citation>
    <scope>NUCLEOTIDE SEQUENCE [LARGE SCALE GENOMIC DNA]</scope>
    <source>
        <strain evidence="2">ACHW.36C</strain>
    </source>
</reference>
<dbReference type="EMBL" id="CP097160">
    <property type="protein sequence ID" value="UQN14794.1"/>
    <property type="molecule type" value="Genomic_DNA"/>
</dbReference>
<proteinExistence type="predicted"/>
<feature type="transmembrane region" description="Helical" evidence="1">
    <location>
        <begin position="30"/>
        <end position="51"/>
    </location>
</feature>
<keyword evidence="1" id="KW-0812">Transmembrane</keyword>
<dbReference type="Pfam" id="PF14329">
    <property type="entry name" value="DUF4386"/>
    <property type="match status" value="1"/>
</dbReference>
<organism evidence="2">
    <name type="scientific">Gulosibacter sediminis</name>
    <dbReference type="NCBI Taxonomy" id="1729695"/>
    <lineage>
        <taxon>Bacteria</taxon>
        <taxon>Bacillati</taxon>
        <taxon>Actinomycetota</taxon>
        <taxon>Actinomycetes</taxon>
        <taxon>Micrococcales</taxon>
        <taxon>Microbacteriaceae</taxon>
        <taxon>Gulosibacter</taxon>
    </lineage>
</organism>
<name>A0ABY4MXQ1_9MICO</name>
<keyword evidence="1" id="KW-1133">Transmembrane helix</keyword>
<dbReference type="InterPro" id="IPR025495">
    <property type="entry name" value="DUF4386"/>
</dbReference>
<feature type="transmembrane region" description="Helical" evidence="1">
    <location>
        <begin position="6"/>
        <end position="23"/>
    </location>
</feature>
<feature type="transmembrane region" description="Helical" evidence="1">
    <location>
        <begin position="57"/>
        <end position="79"/>
    </location>
</feature>
<keyword evidence="1" id="KW-0472">Membrane</keyword>
<protein>
    <submittedName>
        <fullName evidence="2">DUF4386 domain-containing protein</fullName>
    </submittedName>
</protein>
<evidence type="ECO:0000313" key="2">
    <source>
        <dbReference type="EMBL" id="UQN14794.1"/>
    </source>
</evidence>